<dbReference type="EC" id="3.6.1.13" evidence="3"/>
<dbReference type="Pfam" id="PF00293">
    <property type="entry name" value="NUDIX"/>
    <property type="match status" value="1"/>
</dbReference>
<proteinExistence type="predicted"/>
<accession>A0A0E3HAE3</accession>
<evidence type="ECO:0000256" key="1">
    <source>
        <dbReference type="ARBA" id="ARBA00022801"/>
    </source>
</evidence>
<dbReference type="Gene3D" id="3.90.79.10">
    <property type="entry name" value="Nucleoside Triphosphate Pyrophosphohydrolase"/>
    <property type="match status" value="1"/>
</dbReference>
<dbReference type="EMBL" id="CP009502">
    <property type="protein sequence ID" value="AKB15704.1"/>
    <property type="molecule type" value="Genomic_DNA"/>
</dbReference>
<evidence type="ECO:0000313" key="3">
    <source>
        <dbReference type="EMBL" id="AKB15704.1"/>
    </source>
</evidence>
<dbReference type="PROSITE" id="PS00893">
    <property type="entry name" value="NUDIX_BOX"/>
    <property type="match status" value="1"/>
</dbReference>
<reference evidence="3 4" key="1">
    <citation type="submission" date="2014-07" db="EMBL/GenBank/DDBJ databases">
        <title>Methanogenic archaea and the global carbon cycle.</title>
        <authorList>
            <person name="Henriksen J.R."/>
            <person name="Luke J."/>
            <person name="Reinhart S."/>
            <person name="Benedict M.N."/>
            <person name="Youngblut N.D."/>
            <person name="Metcalf M.E."/>
            <person name="Whitaker R.J."/>
            <person name="Metcalf W.W."/>
        </authorList>
    </citation>
    <scope>NUCLEOTIDE SEQUENCE [LARGE SCALE GENOMIC DNA]</scope>
    <source>
        <strain evidence="3 4">CHTI-55</strain>
    </source>
</reference>
<dbReference type="PATRIC" id="fig|1434121.4.peg.1709"/>
<dbReference type="KEGG" id="mthe:MSTHC_1386"/>
<dbReference type="CDD" id="cd18873">
    <property type="entry name" value="NUDIX_NadM_like"/>
    <property type="match status" value="1"/>
</dbReference>
<dbReference type="InterPro" id="IPR000086">
    <property type="entry name" value="NUDIX_hydrolase_dom"/>
</dbReference>
<dbReference type="PROSITE" id="PS51462">
    <property type="entry name" value="NUDIX"/>
    <property type="match status" value="1"/>
</dbReference>
<dbReference type="InterPro" id="IPR020476">
    <property type="entry name" value="Nudix_hydrolase"/>
</dbReference>
<dbReference type="GO" id="GO:0047631">
    <property type="term" value="F:ADP-ribose diphosphatase activity"/>
    <property type="evidence" value="ECO:0007669"/>
    <property type="project" value="UniProtKB-EC"/>
</dbReference>
<dbReference type="InterPro" id="IPR015797">
    <property type="entry name" value="NUDIX_hydrolase-like_dom_sf"/>
</dbReference>
<organism evidence="3 4">
    <name type="scientific">Methanosarcina thermophila CHTI-55</name>
    <dbReference type="NCBI Taxonomy" id="1434121"/>
    <lineage>
        <taxon>Archaea</taxon>
        <taxon>Methanobacteriati</taxon>
        <taxon>Methanobacteriota</taxon>
        <taxon>Stenosarchaea group</taxon>
        <taxon>Methanomicrobia</taxon>
        <taxon>Methanosarcinales</taxon>
        <taxon>Methanosarcinaceae</taxon>
        <taxon>Methanosarcina</taxon>
    </lineage>
</organism>
<gene>
    <name evidence="3" type="ORF">MSTHC_1386</name>
</gene>
<dbReference type="HOGENOM" id="CLU_037162_20_3_2"/>
<sequence length="159" mass="17753">MTEKEISLKIKRRRFMKPQTPSLTVDTVILFKNRLVLVKRKNPPYQGKFALPGGFVEIGESTENAAAREAFEETGLSIEIIKLVGVYSDPHRDPREHTVSVCYLAKGSGELKPGSDADSVELFELDSIPELAFDHNKIINDAKSDINAILSKMQKHDVS</sequence>
<dbReference type="PANTHER" id="PTHR43736">
    <property type="entry name" value="ADP-RIBOSE PYROPHOSPHATASE"/>
    <property type="match status" value="1"/>
</dbReference>
<keyword evidence="1 3" id="KW-0378">Hydrolase</keyword>
<dbReference type="SUPFAM" id="SSF55811">
    <property type="entry name" value="Nudix"/>
    <property type="match status" value="1"/>
</dbReference>
<name>A0A0E3HAE3_METTE</name>
<protein>
    <submittedName>
        <fullName evidence="3">ADP-ribose pyrophosphatase</fullName>
        <ecNumber evidence="3">3.6.1.13</ecNumber>
    </submittedName>
</protein>
<dbReference type="Proteomes" id="UP000056925">
    <property type="component" value="Chromosome"/>
</dbReference>
<evidence type="ECO:0000313" key="4">
    <source>
        <dbReference type="Proteomes" id="UP000056925"/>
    </source>
</evidence>
<dbReference type="InterPro" id="IPR020084">
    <property type="entry name" value="NUDIX_hydrolase_CS"/>
</dbReference>
<feature type="domain" description="Nudix hydrolase" evidence="2">
    <location>
        <begin position="20"/>
        <end position="147"/>
    </location>
</feature>
<dbReference type="AlphaFoldDB" id="A0A0E3HAE3"/>
<dbReference type="PANTHER" id="PTHR43736:SF1">
    <property type="entry name" value="DIHYDRONEOPTERIN TRIPHOSPHATE DIPHOSPHATASE"/>
    <property type="match status" value="1"/>
</dbReference>
<evidence type="ECO:0000259" key="2">
    <source>
        <dbReference type="PROSITE" id="PS51462"/>
    </source>
</evidence>
<dbReference type="PRINTS" id="PR00502">
    <property type="entry name" value="NUDIXFAMILY"/>
</dbReference>